<reference evidence="17" key="1">
    <citation type="submission" date="2022-08" db="UniProtKB">
        <authorList>
            <consortium name="EnsemblMetazoa"/>
        </authorList>
    </citation>
    <scope>IDENTIFICATION</scope>
    <source>
        <strain evidence="17">EBRO</strain>
    </source>
</reference>
<comment type="catalytic activity">
    <reaction evidence="1">
        <text>Cleavage of hydrophobic, N-terminal signal or leader sequences from secreted and periplasmic proteins.</text>
        <dbReference type="EC" id="3.4.21.89"/>
    </reaction>
</comment>
<comment type="function">
    <text evidence="15">Catalytic component of the signal peptidase complex (SPC) which catalyzes the cleavage of N-terminal signal sequences from nascent proteins as they are translocated into the lumen of the endoplasmic reticulum. Specifically cleaves N-terminal signal peptides that contain a hydrophobic alpha-helix (h-region) shorter than 18-20 amino acids.</text>
</comment>
<dbReference type="GO" id="GO:0006465">
    <property type="term" value="P:signal peptide processing"/>
    <property type="evidence" value="ECO:0007669"/>
    <property type="project" value="InterPro"/>
</dbReference>
<keyword evidence="11" id="KW-0735">Signal-anchor</keyword>
<feature type="domain" description="Peptidase S24/S26A/S26B/S26C" evidence="16">
    <location>
        <begin position="514"/>
        <end position="589"/>
    </location>
</feature>
<comment type="subcellular location">
    <subcellularLocation>
        <location evidence="2">Endoplasmic reticulum membrane</location>
        <topology evidence="2">Single-pass type II membrane protein</topology>
    </subcellularLocation>
</comment>
<dbReference type="NCBIfam" id="TIGR02228">
    <property type="entry name" value="sigpep_I_arch"/>
    <property type="match status" value="1"/>
</dbReference>
<dbReference type="AlphaFoldDB" id="A0A182J022"/>
<dbReference type="PANTHER" id="PTHR10806:SF6">
    <property type="entry name" value="SIGNAL PEPTIDASE COMPLEX CATALYTIC SUBUNIT SEC11"/>
    <property type="match status" value="1"/>
</dbReference>
<evidence type="ECO:0000256" key="13">
    <source>
        <dbReference type="ARBA" id="ARBA00023136"/>
    </source>
</evidence>
<evidence type="ECO:0000256" key="12">
    <source>
        <dbReference type="ARBA" id="ARBA00022989"/>
    </source>
</evidence>
<evidence type="ECO:0000256" key="8">
    <source>
        <dbReference type="ARBA" id="ARBA00022692"/>
    </source>
</evidence>
<evidence type="ECO:0000256" key="15">
    <source>
        <dbReference type="ARBA" id="ARBA00045533"/>
    </source>
</evidence>
<comment type="similarity">
    <text evidence="3">Belongs to the peptidase S26B family.</text>
</comment>
<dbReference type="EC" id="3.4.21.89" evidence="4"/>
<dbReference type="InterPro" id="IPR015927">
    <property type="entry name" value="Peptidase_S24_S26A/B/C"/>
</dbReference>
<dbReference type="EnsemblMetazoa" id="AATE008762-RA">
    <property type="protein sequence ID" value="AATE008762-PA.1"/>
    <property type="gene ID" value="AATE008762"/>
</dbReference>
<keyword evidence="10" id="KW-0256">Endoplasmic reticulum</keyword>
<dbReference type="PRINTS" id="PR00728">
    <property type="entry name" value="SIGNALPTASE"/>
</dbReference>
<keyword evidence="8" id="KW-0812">Transmembrane</keyword>
<dbReference type="PANTHER" id="PTHR10806">
    <property type="entry name" value="SIGNAL PEPTIDASE COMPLEX CATALYTIC SUBUNIT SEC11"/>
    <property type="match status" value="1"/>
</dbReference>
<keyword evidence="12" id="KW-1133">Transmembrane helix</keyword>
<organism evidence="17">
    <name type="scientific">Anopheles atroparvus</name>
    <name type="common">European mosquito</name>
    <dbReference type="NCBI Taxonomy" id="41427"/>
    <lineage>
        <taxon>Eukaryota</taxon>
        <taxon>Metazoa</taxon>
        <taxon>Ecdysozoa</taxon>
        <taxon>Arthropoda</taxon>
        <taxon>Hexapoda</taxon>
        <taxon>Insecta</taxon>
        <taxon>Pterygota</taxon>
        <taxon>Neoptera</taxon>
        <taxon>Endopterygota</taxon>
        <taxon>Diptera</taxon>
        <taxon>Nematocera</taxon>
        <taxon>Culicoidea</taxon>
        <taxon>Culicidae</taxon>
        <taxon>Anophelinae</taxon>
        <taxon>Anopheles</taxon>
    </lineage>
</organism>
<dbReference type="VEuPathDB" id="VectorBase:AATE008762"/>
<dbReference type="Pfam" id="PF00717">
    <property type="entry name" value="Peptidase_S24"/>
    <property type="match status" value="1"/>
</dbReference>
<dbReference type="Gene3D" id="2.10.109.10">
    <property type="entry name" value="Umud Fragment, subunit A"/>
    <property type="match status" value="1"/>
</dbReference>
<evidence type="ECO:0000256" key="3">
    <source>
        <dbReference type="ARBA" id="ARBA00011035"/>
    </source>
</evidence>
<evidence type="ECO:0000256" key="7">
    <source>
        <dbReference type="ARBA" id="ARBA00022670"/>
    </source>
</evidence>
<keyword evidence="9" id="KW-0378">Hydrolase</keyword>
<sequence length="656" mass="74903">MDAKTLERATDLIRCCKVPRLRTSVEEGPLERATFGQFLHVLEATLPIVFDLLAQCGAELTGYDEYNADNNTEFKAGLALVIAEQYSEDPSGPRACYQTESPVLQKRITQFFLGHELEHLLTDKGGDAILRRLYVHYRRVLTPDEWKYHPADVEGFVRLVEFLYGPVPLCHHAPELDDDTAAYILSVGITLVEFFEPAYRLMGLRLFCVLLGPRNKAVMKRTNIHRVAYSNAIKLTVKLEHEPFLEVLWRCIFQYVELEESDIKDFTQWNTVDDIMDTLLQQLMFEPKLSTSRIYLLYLIKLLALDLPNYIIDELDEIQSIDKKCHLYEPVCEQLRQDCLGGFHNRRYYRWMKRIIEMLPHEAVKCQGASRENGKYCHGVNLLFILVTFPVEPEALQSHIKTQASLVEFINVFKQYERQQSTSAAKRSTASCDFIYNIKSLVSISKSMLVFLTSLAPIYFPAHPEMAENDLTMGLMDSLGLSGLAGGVQRMDKRQFLFQMLSFGMIVSSALMIWKGLMVVTGSESPIVVVLSGSMEPAFHRGDLLFLTNQDEPVRVGEIVVFKIEGRDIPIVHRVIKLHEQSNGTVKFLTKGDNNSVDDRGLYAPGQLWLTKKDIVGRARGFLPYVGMITIYMNEYPKLKYGILGLLALYVLVHRE</sequence>
<dbReference type="SUPFAM" id="SSF51306">
    <property type="entry name" value="LexA/Signal peptidase"/>
    <property type="match status" value="1"/>
</dbReference>
<dbReference type="InterPro" id="IPR001733">
    <property type="entry name" value="Peptidase_S26B"/>
</dbReference>
<evidence type="ECO:0000313" key="17">
    <source>
        <dbReference type="EnsemblMetazoa" id="AATE008762-PA.1"/>
    </source>
</evidence>
<evidence type="ECO:0000256" key="11">
    <source>
        <dbReference type="ARBA" id="ARBA00022968"/>
    </source>
</evidence>
<dbReference type="PROSITE" id="PS00761">
    <property type="entry name" value="SPASE_I_3"/>
    <property type="match status" value="1"/>
</dbReference>
<evidence type="ECO:0000256" key="10">
    <source>
        <dbReference type="ARBA" id="ARBA00022824"/>
    </source>
</evidence>
<evidence type="ECO:0000256" key="5">
    <source>
        <dbReference type="ARBA" id="ARBA00019685"/>
    </source>
</evidence>
<evidence type="ECO:0000259" key="16">
    <source>
        <dbReference type="Pfam" id="PF00717"/>
    </source>
</evidence>
<keyword evidence="7" id="KW-0645">Protease</keyword>
<dbReference type="GO" id="GO:0005787">
    <property type="term" value="C:signal peptidase complex"/>
    <property type="evidence" value="ECO:0007669"/>
    <property type="project" value="TreeGrafter"/>
</dbReference>
<dbReference type="InterPro" id="IPR019756">
    <property type="entry name" value="Pept_S26A_signal_pept_1_Ser-AS"/>
</dbReference>
<dbReference type="InterPro" id="IPR036286">
    <property type="entry name" value="LexA/Signal_pep-like_sf"/>
</dbReference>
<name>A0A182J022_ANOAO</name>
<evidence type="ECO:0000256" key="14">
    <source>
        <dbReference type="ARBA" id="ARBA00033305"/>
    </source>
</evidence>
<dbReference type="InterPro" id="IPR019533">
    <property type="entry name" value="Peptidase_S26"/>
</dbReference>
<dbReference type="GO" id="GO:0009003">
    <property type="term" value="F:signal peptidase activity"/>
    <property type="evidence" value="ECO:0007669"/>
    <property type="project" value="UniProtKB-EC"/>
</dbReference>
<dbReference type="GO" id="GO:0004252">
    <property type="term" value="F:serine-type endopeptidase activity"/>
    <property type="evidence" value="ECO:0007669"/>
    <property type="project" value="InterPro"/>
</dbReference>
<proteinExistence type="inferred from homology"/>
<evidence type="ECO:0000256" key="1">
    <source>
        <dbReference type="ARBA" id="ARBA00000677"/>
    </source>
</evidence>
<evidence type="ECO:0000256" key="2">
    <source>
        <dbReference type="ARBA" id="ARBA00004648"/>
    </source>
</evidence>
<dbReference type="STRING" id="41427.A0A182J022"/>
<dbReference type="PROSITE" id="PS00501">
    <property type="entry name" value="SPASE_I_1"/>
    <property type="match status" value="1"/>
</dbReference>
<keyword evidence="13" id="KW-0472">Membrane</keyword>
<dbReference type="FunFam" id="2.10.109.10:FF:000003">
    <property type="entry name" value="Signal peptidase complex catalytic subunit SEC11"/>
    <property type="match status" value="1"/>
</dbReference>
<dbReference type="InterPro" id="IPR019758">
    <property type="entry name" value="Pept_S26A_signal_pept_1_CS"/>
</dbReference>
<evidence type="ECO:0000256" key="9">
    <source>
        <dbReference type="ARBA" id="ARBA00022801"/>
    </source>
</evidence>
<evidence type="ECO:0000256" key="4">
    <source>
        <dbReference type="ARBA" id="ARBA00013208"/>
    </source>
</evidence>
<accession>A0A182J022</accession>
<protein>
    <recommendedName>
        <fullName evidence="5">Signal peptidase complex catalytic subunit SEC11</fullName>
        <ecNumber evidence="4">3.4.21.89</ecNumber>
    </recommendedName>
    <alternativeName>
        <fullName evidence="14">Signal peptidase I</fullName>
    </alternativeName>
    <alternativeName>
        <fullName evidence="6">Signal peptidase complex catalytic subunit sec11</fullName>
    </alternativeName>
</protein>
<evidence type="ECO:0000256" key="6">
    <source>
        <dbReference type="ARBA" id="ARBA00021755"/>
    </source>
</evidence>
<dbReference type="CDD" id="cd06530">
    <property type="entry name" value="S26_SPase_I"/>
    <property type="match status" value="1"/>
</dbReference>